<accession>A0AA86NVF9</accession>
<dbReference type="EMBL" id="CAXDID020000003">
    <property type="protein sequence ID" value="CAL5972386.1"/>
    <property type="molecule type" value="Genomic_DNA"/>
</dbReference>
<evidence type="ECO:0000313" key="3">
    <source>
        <dbReference type="Proteomes" id="UP001642409"/>
    </source>
</evidence>
<evidence type="ECO:0000313" key="2">
    <source>
        <dbReference type="EMBL" id="CAL5972386.1"/>
    </source>
</evidence>
<evidence type="ECO:0000313" key="1">
    <source>
        <dbReference type="EMBL" id="CAI9927322.1"/>
    </source>
</evidence>
<keyword evidence="3" id="KW-1185">Reference proteome</keyword>
<sequence>MQFNIKLHNCLKVRQQSLQHIIINQDNIVNFLQQYISHFNLITNSIKRCTINNLILFIKFETEDELEKQILPATIPKVIYCNNNGWGMRWDFSFGAEGMCAELSFRGLLEPFITQEEKDELFKK</sequence>
<dbReference type="EMBL" id="CATOUU010000380">
    <property type="protein sequence ID" value="CAI9927322.1"/>
    <property type="molecule type" value="Genomic_DNA"/>
</dbReference>
<name>A0AA86NVF9_9EUKA</name>
<organism evidence="1">
    <name type="scientific">Hexamita inflata</name>
    <dbReference type="NCBI Taxonomy" id="28002"/>
    <lineage>
        <taxon>Eukaryota</taxon>
        <taxon>Metamonada</taxon>
        <taxon>Diplomonadida</taxon>
        <taxon>Hexamitidae</taxon>
        <taxon>Hexamitinae</taxon>
        <taxon>Hexamita</taxon>
    </lineage>
</organism>
<comment type="caution">
    <text evidence="1">The sequence shown here is derived from an EMBL/GenBank/DDBJ whole genome shotgun (WGS) entry which is preliminary data.</text>
</comment>
<dbReference type="AlphaFoldDB" id="A0AA86NVF9"/>
<reference evidence="2 3" key="2">
    <citation type="submission" date="2024-07" db="EMBL/GenBank/DDBJ databases">
        <authorList>
            <person name="Akdeniz Z."/>
        </authorList>
    </citation>
    <scope>NUCLEOTIDE SEQUENCE [LARGE SCALE GENOMIC DNA]</scope>
</reference>
<proteinExistence type="predicted"/>
<gene>
    <name evidence="1" type="ORF">HINF_LOCUS14967</name>
    <name evidence="2" type="ORF">HINF_LOCUS1879</name>
</gene>
<reference evidence="1" key="1">
    <citation type="submission" date="2023-06" db="EMBL/GenBank/DDBJ databases">
        <authorList>
            <person name="Kurt Z."/>
        </authorList>
    </citation>
    <scope>NUCLEOTIDE SEQUENCE</scope>
</reference>
<dbReference type="Proteomes" id="UP001642409">
    <property type="component" value="Unassembled WGS sequence"/>
</dbReference>
<protein>
    <submittedName>
        <fullName evidence="2">Hypothetical_protein</fullName>
    </submittedName>
</protein>